<keyword evidence="18" id="KW-1185">Reference proteome</keyword>
<dbReference type="GO" id="GO:0046872">
    <property type="term" value="F:metal ion binding"/>
    <property type="evidence" value="ECO:0007669"/>
    <property type="project" value="UniProtKB-KW"/>
</dbReference>
<evidence type="ECO:0000313" key="17">
    <source>
        <dbReference type="EMBL" id="THH06956.1"/>
    </source>
</evidence>
<evidence type="ECO:0000256" key="9">
    <source>
        <dbReference type="ARBA" id="ARBA00022908"/>
    </source>
</evidence>
<gene>
    <name evidence="17" type="ORF">EW146_g9459</name>
</gene>
<evidence type="ECO:0000256" key="13">
    <source>
        <dbReference type="ARBA" id="ARBA00048173"/>
    </source>
</evidence>
<protein>
    <recommendedName>
        <fullName evidence="16">Integrase catalytic domain-containing protein</fullName>
    </recommendedName>
</protein>
<evidence type="ECO:0000256" key="14">
    <source>
        <dbReference type="ARBA" id="ARBA00049244"/>
    </source>
</evidence>
<dbReference type="GO" id="GO:0016787">
    <property type="term" value="F:hydrolase activity"/>
    <property type="evidence" value="ECO:0007669"/>
    <property type="project" value="UniProtKB-KW"/>
</dbReference>
<dbReference type="Gene3D" id="3.30.420.10">
    <property type="entry name" value="Ribonuclease H-like superfamily/Ribonuclease H"/>
    <property type="match status" value="1"/>
</dbReference>
<keyword evidence="1" id="KW-0815">Transposition</keyword>
<evidence type="ECO:0000256" key="6">
    <source>
        <dbReference type="ARBA" id="ARBA00022801"/>
    </source>
</evidence>
<feature type="compositionally biased region" description="Polar residues" evidence="15">
    <location>
        <begin position="178"/>
        <end position="190"/>
    </location>
</feature>
<dbReference type="GO" id="GO:0006310">
    <property type="term" value="P:DNA recombination"/>
    <property type="evidence" value="ECO:0007669"/>
    <property type="project" value="UniProtKB-KW"/>
</dbReference>
<dbReference type="Proteomes" id="UP000310158">
    <property type="component" value="Unassembled WGS sequence"/>
</dbReference>
<keyword evidence="11" id="KW-0239">DNA-directed DNA polymerase</keyword>
<dbReference type="Pfam" id="PF13976">
    <property type="entry name" value="gag_pre-integrs"/>
    <property type="match status" value="1"/>
</dbReference>
<evidence type="ECO:0000256" key="3">
    <source>
        <dbReference type="ARBA" id="ARBA00022722"/>
    </source>
</evidence>
<dbReference type="InterPro" id="IPR025724">
    <property type="entry name" value="GAG-pre-integrase_dom"/>
</dbReference>
<dbReference type="SUPFAM" id="SSF53098">
    <property type="entry name" value="Ribonuclease H-like"/>
    <property type="match status" value="1"/>
</dbReference>
<evidence type="ECO:0000259" key="16">
    <source>
        <dbReference type="PROSITE" id="PS50994"/>
    </source>
</evidence>
<keyword evidence="10" id="KW-0695">RNA-directed DNA polymerase</keyword>
<keyword evidence="2" id="KW-0548">Nucleotidyltransferase</keyword>
<keyword evidence="4" id="KW-0479">Metal-binding</keyword>
<evidence type="ECO:0000256" key="15">
    <source>
        <dbReference type="SAM" id="MobiDB-lite"/>
    </source>
</evidence>
<sequence>MYGSLLTLERHEFGLLTAKNACIWDKMDSMVKNLILFRLTHLIHRHMEHLGLAFPTARSLWIAIHDEFLDKGIVAQVNSLHHALSYSFTSNGALIPIWDNIIADVDRIFKNGTLTHESLAVVIGLQALTSHFPEVHQTIQTVADFSITTFRHRLEALDESRAEHSSHYSSSRDPVITVASSSSRPSSGNLKPTGPRAECSHCRGHHPSADCWATFRKPPEAVLRDRHRRGTLKDPVPSLTDTRPPSNSKPANNKPSTLHSAPATLDSAFIESAAVAFTEEDLDYFSCAATIDSLPSPCLPSEHCSVDWSIYGPTSNDPHTLSASPTPLFSLHYFFDSGSSCHISPHQDDLSDYVPIPPTLFGVSTGRHFILKDVLFIPGAAISLISVGQLYNMDNKYCVQFDDECCLIRQKTGGHKLVATGTCTTNHLYRLNGDLDSLASSTSTDIAAIATPADLATWHHRLGHVNVQSIMHMARHGLATGMPTDFSNLPPACDHCILAKQMKAPVPKIQARCHATRPLGIVYADIIRPEAVEAKGGHRFSLNLIDDYGWMSFCYTLRQKSDSLSTFCDWCAMVERQFGHLLGIFCTDNSGEFTASEFERYLTADGILHQVSAPYTSAHMGEIERAH</sequence>
<comment type="catalytic activity">
    <reaction evidence="13">
        <text>DNA(n) + a 2'-deoxyribonucleoside 5'-triphosphate = DNA(n+1) + diphosphate</text>
        <dbReference type="Rhea" id="RHEA:22508"/>
        <dbReference type="Rhea" id="RHEA-COMP:17339"/>
        <dbReference type="Rhea" id="RHEA-COMP:17340"/>
        <dbReference type="ChEBI" id="CHEBI:33019"/>
        <dbReference type="ChEBI" id="CHEBI:61560"/>
        <dbReference type="ChEBI" id="CHEBI:173112"/>
        <dbReference type="EC" id="2.7.7.49"/>
    </reaction>
</comment>
<dbReference type="EMBL" id="SGPL01000823">
    <property type="protein sequence ID" value="THH06956.1"/>
    <property type="molecule type" value="Genomic_DNA"/>
</dbReference>
<evidence type="ECO:0000256" key="4">
    <source>
        <dbReference type="ARBA" id="ARBA00022723"/>
    </source>
</evidence>
<keyword evidence="8" id="KW-0694">RNA-binding</keyword>
<comment type="catalytic activity">
    <reaction evidence="14">
        <text>DNA(n) + a 2'-deoxyribonucleoside 5'-triphosphate = DNA(n+1) + diphosphate</text>
        <dbReference type="Rhea" id="RHEA:22508"/>
        <dbReference type="Rhea" id="RHEA-COMP:17339"/>
        <dbReference type="Rhea" id="RHEA-COMP:17340"/>
        <dbReference type="ChEBI" id="CHEBI:33019"/>
        <dbReference type="ChEBI" id="CHEBI:61560"/>
        <dbReference type="ChEBI" id="CHEBI:173112"/>
        <dbReference type="EC" id="2.7.7.7"/>
    </reaction>
</comment>
<keyword evidence="3" id="KW-0540">Nuclease</keyword>
<accession>A0A4S4L634</accession>
<feature type="region of interest" description="Disordered" evidence="15">
    <location>
        <begin position="222"/>
        <end position="260"/>
    </location>
</feature>
<dbReference type="GO" id="GO:0032196">
    <property type="term" value="P:transposition"/>
    <property type="evidence" value="ECO:0007669"/>
    <property type="project" value="UniProtKB-KW"/>
</dbReference>
<proteinExistence type="predicted"/>
<dbReference type="InterPro" id="IPR012337">
    <property type="entry name" value="RNaseH-like_sf"/>
</dbReference>
<dbReference type="InterPro" id="IPR036397">
    <property type="entry name" value="RNaseH_sf"/>
</dbReference>
<keyword evidence="12" id="KW-0233">DNA recombination</keyword>
<evidence type="ECO:0000256" key="11">
    <source>
        <dbReference type="ARBA" id="ARBA00022932"/>
    </source>
</evidence>
<reference evidence="17 18" key="1">
    <citation type="submission" date="2019-02" db="EMBL/GenBank/DDBJ databases">
        <title>Genome sequencing of the rare red list fungi Bondarzewia mesenterica.</title>
        <authorList>
            <person name="Buettner E."/>
            <person name="Kellner H."/>
        </authorList>
    </citation>
    <scope>NUCLEOTIDE SEQUENCE [LARGE SCALE GENOMIC DNA]</scope>
    <source>
        <strain evidence="17 18">DSM 108281</strain>
    </source>
</reference>
<keyword evidence="11" id="KW-0808">Transferase</keyword>
<evidence type="ECO:0000256" key="12">
    <source>
        <dbReference type="ARBA" id="ARBA00023172"/>
    </source>
</evidence>
<evidence type="ECO:0000256" key="1">
    <source>
        <dbReference type="ARBA" id="ARBA00022578"/>
    </source>
</evidence>
<dbReference type="PANTHER" id="PTHR42648:SF11">
    <property type="entry name" value="TRANSPOSON TY4-P GAG-POL POLYPROTEIN"/>
    <property type="match status" value="1"/>
</dbReference>
<organism evidence="17 18">
    <name type="scientific">Bondarzewia mesenterica</name>
    <dbReference type="NCBI Taxonomy" id="1095465"/>
    <lineage>
        <taxon>Eukaryota</taxon>
        <taxon>Fungi</taxon>
        <taxon>Dikarya</taxon>
        <taxon>Basidiomycota</taxon>
        <taxon>Agaricomycotina</taxon>
        <taxon>Agaricomycetes</taxon>
        <taxon>Russulales</taxon>
        <taxon>Bondarzewiaceae</taxon>
        <taxon>Bondarzewia</taxon>
    </lineage>
</organism>
<evidence type="ECO:0000256" key="8">
    <source>
        <dbReference type="ARBA" id="ARBA00022884"/>
    </source>
</evidence>
<dbReference type="PANTHER" id="PTHR42648">
    <property type="entry name" value="TRANSPOSASE, PUTATIVE-RELATED"/>
    <property type="match status" value="1"/>
</dbReference>
<feature type="domain" description="Integrase catalytic" evidence="16">
    <location>
        <begin position="514"/>
        <end position="627"/>
    </location>
</feature>
<dbReference type="GO" id="GO:0003723">
    <property type="term" value="F:RNA binding"/>
    <property type="evidence" value="ECO:0007669"/>
    <property type="project" value="UniProtKB-KW"/>
</dbReference>
<dbReference type="GO" id="GO:0015074">
    <property type="term" value="P:DNA integration"/>
    <property type="evidence" value="ECO:0007669"/>
    <property type="project" value="UniProtKB-KW"/>
</dbReference>
<dbReference type="OrthoDB" id="2713924at2759"/>
<name>A0A4S4L634_9AGAM</name>
<dbReference type="GO" id="GO:0005634">
    <property type="term" value="C:nucleus"/>
    <property type="evidence" value="ECO:0007669"/>
    <property type="project" value="UniProtKB-ARBA"/>
</dbReference>
<keyword evidence="5" id="KW-0255">Endonuclease</keyword>
<evidence type="ECO:0000313" key="18">
    <source>
        <dbReference type="Proteomes" id="UP000310158"/>
    </source>
</evidence>
<evidence type="ECO:0000256" key="10">
    <source>
        <dbReference type="ARBA" id="ARBA00022918"/>
    </source>
</evidence>
<feature type="compositionally biased region" description="Low complexity" evidence="15">
    <location>
        <begin position="244"/>
        <end position="256"/>
    </location>
</feature>
<evidence type="ECO:0000256" key="7">
    <source>
        <dbReference type="ARBA" id="ARBA00022842"/>
    </source>
</evidence>
<dbReference type="InterPro" id="IPR001584">
    <property type="entry name" value="Integrase_cat-core"/>
</dbReference>
<keyword evidence="6" id="KW-0378">Hydrolase</keyword>
<evidence type="ECO:0000256" key="2">
    <source>
        <dbReference type="ARBA" id="ARBA00022695"/>
    </source>
</evidence>
<dbReference type="AlphaFoldDB" id="A0A4S4L634"/>
<dbReference type="InterPro" id="IPR039537">
    <property type="entry name" value="Retrotran_Ty1/copia-like"/>
</dbReference>
<feature type="region of interest" description="Disordered" evidence="15">
    <location>
        <begin position="161"/>
        <end position="201"/>
    </location>
</feature>
<keyword evidence="9" id="KW-0229">DNA integration</keyword>
<comment type="caution">
    <text evidence="17">The sequence shown here is derived from an EMBL/GenBank/DDBJ whole genome shotgun (WGS) entry which is preliminary data.</text>
</comment>
<dbReference type="GO" id="GO:0003887">
    <property type="term" value="F:DNA-directed DNA polymerase activity"/>
    <property type="evidence" value="ECO:0007669"/>
    <property type="project" value="UniProtKB-KW"/>
</dbReference>
<dbReference type="PROSITE" id="PS50994">
    <property type="entry name" value="INTEGRASE"/>
    <property type="match status" value="1"/>
</dbReference>
<dbReference type="GO" id="GO:0003964">
    <property type="term" value="F:RNA-directed DNA polymerase activity"/>
    <property type="evidence" value="ECO:0007669"/>
    <property type="project" value="UniProtKB-KW"/>
</dbReference>
<keyword evidence="7" id="KW-0460">Magnesium</keyword>
<dbReference type="GO" id="GO:0004519">
    <property type="term" value="F:endonuclease activity"/>
    <property type="evidence" value="ECO:0007669"/>
    <property type="project" value="UniProtKB-KW"/>
</dbReference>
<evidence type="ECO:0000256" key="5">
    <source>
        <dbReference type="ARBA" id="ARBA00022759"/>
    </source>
</evidence>